<feature type="transmembrane region" description="Helical" evidence="1">
    <location>
        <begin position="6"/>
        <end position="27"/>
    </location>
</feature>
<protein>
    <submittedName>
        <fullName evidence="2">DUF1294 domain-containing protein</fullName>
    </submittedName>
</protein>
<evidence type="ECO:0000313" key="3">
    <source>
        <dbReference type="Proteomes" id="UP000886889"/>
    </source>
</evidence>
<reference evidence="2" key="2">
    <citation type="journal article" date="2021" name="PeerJ">
        <title>Extensive microbial diversity within the chicken gut microbiome revealed by metagenomics and culture.</title>
        <authorList>
            <person name="Gilroy R."/>
            <person name="Ravi A."/>
            <person name="Getino M."/>
            <person name="Pursley I."/>
            <person name="Horton D.L."/>
            <person name="Alikhan N.F."/>
            <person name="Baker D."/>
            <person name="Gharbi K."/>
            <person name="Hall N."/>
            <person name="Watson M."/>
            <person name="Adriaenssens E.M."/>
            <person name="Foster-Nyarko E."/>
            <person name="Jarju S."/>
            <person name="Secka A."/>
            <person name="Antonio M."/>
            <person name="Oren A."/>
            <person name="Chaudhuri R.R."/>
            <person name="La Ragione R."/>
            <person name="Hildebrand F."/>
            <person name="Pallen M.J."/>
        </authorList>
    </citation>
    <scope>NUCLEOTIDE SEQUENCE</scope>
    <source>
        <strain evidence="2">ChiBcec6-7307</strain>
    </source>
</reference>
<dbReference type="InterPro" id="IPR010718">
    <property type="entry name" value="DUF1294"/>
</dbReference>
<feature type="transmembrane region" description="Helical" evidence="1">
    <location>
        <begin position="39"/>
        <end position="58"/>
    </location>
</feature>
<accession>A0A9D1NX06</accession>
<keyword evidence="1" id="KW-0812">Transmembrane</keyword>
<proteinExistence type="predicted"/>
<sequence length="430" mass="48095">MKLFLISYMVLINLLALALMGIDKWKARRGRWRISEKTLFLAAIFGGSIGSLAGMYLFRHKTKHLRFTIGIPVILVLQMVGLAFFFHCRHSRIPAPSAAVEQELELIRKLDETAITSYVSYENMMRSPSGSPEAGPETTEAVKLFFQNFDFHLRSEEITDDTATVTVEIINIDTKALAKDLCRALTLRSLNLPSGESVSLSSDDYYALLRDTLESHDYELTATTAAFHLKLENRVWIIQADETLQDQLVGGFVSWIQDPYLLTPQETAQIYLDAFSSLSAEEWLAYLNTQDIFSTYSPSYSEEVDLAYAEKLAEFFSGTAGEGEIRGDQALVPLTITTLDMNSLLESYRERLLGYARTSESITSSDTELADDTARHLLDTFREDASTVEIPVTAALINDGHAWQLQITQEITDAFLGNIDGAIENFQAAS</sequence>
<dbReference type="Pfam" id="PF06961">
    <property type="entry name" value="DUF1294"/>
    <property type="match status" value="1"/>
</dbReference>
<dbReference type="Proteomes" id="UP000886889">
    <property type="component" value="Unassembled WGS sequence"/>
</dbReference>
<gene>
    <name evidence="2" type="ORF">IAC80_01280</name>
</gene>
<feature type="transmembrane region" description="Helical" evidence="1">
    <location>
        <begin position="64"/>
        <end position="86"/>
    </location>
</feature>
<organism evidence="2 3">
    <name type="scientific">Candidatus Merdiplasma excrementigallinarum</name>
    <dbReference type="NCBI Taxonomy" id="2840864"/>
    <lineage>
        <taxon>Bacteria</taxon>
        <taxon>Bacillati</taxon>
        <taxon>Bacillota</taxon>
        <taxon>Clostridia</taxon>
        <taxon>Lachnospirales</taxon>
        <taxon>Lachnospiraceae</taxon>
        <taxon>Lachnospiraceae incertae sedis</taxon>
        <taxon>Candidatus Merdiplasma</taxon>
    </lineage>
</organism>
<name>A0A9D1NX06_9FIRM</name>
<reference evidence="2" key="1">
    <citation type="submission" date="2020-10" db="EMBL/GenBank/DDBJ databases">
        <authorList>
            <person name="Gilroy R."/>
        </authorList>
    </citation>
    <scope>NUCLEOTIDE SEQUENCE</scope>
    <source>
        <strain evidence="2">ChiBcec6-7307</strain>
    </source>
</reference>
<dbReference type="EMBL" id="DVOS01000015">
    <property type="protein sequence ID" value="HIV22548.1"/>
    <property type="molecule type" value="Genomic_DNA"/>
</dbReference>
<evidence type="ECO:0000256" key="1">
    <source>
        <dbReference type="SAM" id="Phobius"/>
    </source>
</evidence>
<evidence type="ECO:0000313" key="2">
    <source>
        <dbReference type="EMBL" id="HIV22548.1"/>
    </source>
</evidence>
<keyword evidence="1" id="KW-1133">Transmembrane helix</keyword>
<dbReference type="AlphaFoldDB" id="A0A9D1NX06"/>
<keyword evidence="1" id="KW-0472">Membrane</keyword>
<comment type="caution">
    <text evidence="2">The sequence shown here is derived from an EMBL/GenBank/DDBJ whole genome shotgun (WGS) entry which is preliminary data.</text>
</comment>